<reference evidence="1 2" key="1">
    <citation type="journal article" date="2014" name="PLoS Genet.">
        <title>Phylogenetically driven sequencing of extremely halophilic archaea reveals strategies for static and dynamic osmo-response.</title>
        <authorList>
            <person name="Becker E.A."/>
            <person name="Seitzer P.M."/>
            <person name="Tritt A."/>
            <person name="Larsen D."/>
            <person name="Krusor M."/>
            <person name="Yao A.I."/>
            <person name="Wu D."/>
            <person name="Madern D."/>
            <person name="Eisen J.A."/>
            <person name="Darling A.E."/>
            <person name="Facciotti M.T."/>
        </authorList>
    </citation>
    <scope>NUCLEOTIDE SEQUENCE [LARGE SCALE GENOMIC DNA]</scope>
    <source>
        <strain evidence="2">ATCC 49778 / DSM 6131 / JCM 7785 / NBRC 101032 / NCIMB 13157 / TR-1</strain>
    </source>
</reference>
<comment type="caution">
    <text evidence="1">The sequence shown here is derived from an EMBL/GenBank/DDBJ whole genome shotgun (WGS) entry which is preliminary data.</text>
</comment>
<sequence length="218" mass="25046">MGNDFLYVDFVKEVSEEVTQIEEGSFKATEIPHARRMQFLLFENGTYAFESRRGVYDSDVFEYLLEDYDFQYSLSRYESLGLDAMRRFYKGSDRVKKLKADEIGQHEPNPHVTDEEIRELTEDFGQHSRSIIASVGRTKENLRNAKFIKDGVAKYSGLSMIKSVTPEGEIRKLRDSGRFDFGVDADKDEDEQAQSVRDTVSNVIRNVFDGASVDDDDD</sequence>
<accession>M0LG41</accession>
<dbReference type="eggNOG" id="ENOG502N5WE">
    <property type="taxonomic scope" value="Archaea"/>
</dbReference>
<proteinExistence type="predicted"/>
<organism evidence="1 2">
    <name type="scientific">Haloarcula japonica (strain ATCC 49778 / DSM 6131 / JCM 7785 / NBRC 101032 / NCIMB 13157 / TR-1)</name>
    <dbReference type="NCBI Taxonomy" id="1227453"/>
    <lineage>
        <taxon>Archaea</taxon>
        <taxon>Methanobacteriati</taxon>
        <taxon>Methanobacteriota</taxon>
        <taxon>Stenosarchaea group</taxon>
        <taxon>Halobacteria</taxon>
        <taxon>Halobacteriales</taxon>
        <taxon>Haloarculaceae</taxon>
        <taxon>Haloarcula</taxon>
    </lineage>
</organism>
<dbReference type="EMBL" id="AOLY01000027">
    <property type="protein sequence ID" value="EMA30965.1"/>
    <property type="molecule type" value="Genomic_DNA"/>
</dbReference>
<evidence type="ECO:0000313" key="2">
    <source>
        <dbReference type="Proteomes" id="UP000011524"/>
    </source>
</evidence>
<gene>
    <name evidence="1" type="ORF">C444_08600</name>
</gene>
<name>M0LG41_HALJT</name>
<dbReference type="AlphaFoldDB" id="M0LG41"/>
<dbReference type="Proteomes" id="UP000011524">
    <property type="component" value="Unassembled WGS sequence"/>
</dbReference>
<keyword evidence="2" id="KW-1185">Reference proteome</keyword>
<evidence type="ECO:0000313" key="1">
    <source>
        <dbReference type="EMBL" id="EMA30965.1"/>
    </source>
</evidence>
<protein>
    <submittedName>
        <fullName evidence="1">Uncharacterized protein</fullName>
    </submittedName>
</protein>